<reference evidence="4 5" key="1">
    <citation type="submission" date="2019-04" db="EMBL/GenBank/DDBJ databases">
        <title>Cohnella sp. nov., isolated from soil.</title>
        <authorList>
            <person name="Kim W."/>
        </authorList>
    </citation>
    <scope>NUCLEOTIDE SEQUENCE [LARGE SCALE GENOMIC DNA]</scope>
    <source>
        <strain evidence="4 5">CAU 1483</strain>
    </source>
</reference>
<evidence type="ECO:0000256" key="3">
    <source>
        <dbReference type="SAM" id="SignalP"/>
    </source>
</evidence>
<dbReference type="RefSeq" id="WP_136777450.1">
    <property type="nucleotide sequence ID" value="NZ_SUPK01000004.1"/>
</dbReference>
<evidence type="ECO:0000313" key="4">
    <source>
        <dbReference type="EMBL" id="TJY42195.1"/>
    </source>
</evidence>
<evidence type="ECO:0000256" key="1">
    <source>
        <dbReference type="SAM" id="Coils"/>
    </source>
</evidence>
<sequence length="266" mass="28352">MKKIVKASLIALSAVLATSAVAAVSAPHAVSAKKKKPVKKIDEAQFKKLSAALDKANAEFTKQQASLVKKLTQSRIQLLKQLQDALAQAQKPAPAEAAAPAPTEPTAPVPTTAPTGGTTTDPAATTSPYKADAALVALLEKLADEDESFSGLFPGKQLDKASSQAERWLATDKQLDKSAATAAKLKTGFDEAVKAKNYSEALKIQTQQVELTKQVNKSLGSMLTSEHLLSVSVQQAVSPDNEEDDDEKGEHENRDRIEHKHGHDDE</sequence>
<dbReference type="AlphaFoldDB" id="A0A4U0FBN4"/>
<feature type="coiled-coil region" evidence="1">
    <location>
        <begin position="39"/>
        <end position="88"/>
    </location>
</feature>
<dbReference type="Proteomes" id="UP000309673">
    <property type="component" value="Unassembled WGS sequence"/>
</dbReference>
<keyword evidence="5" id="KW-1185">Reference proteome</keyword>
<feature type="compositionally biased region" description="Low complexity" evidence="2">
    <location>
        <begin position="109"/>
        <end position="126"/>
    </location>
</feature>
<feature type="signal peptide" evidence="3">
    <location>
        <begin position="1"/>
        <end position="22"/>
    </location>
</feature>
<gene>
    <name evidence="4" type="ORF">E5161_09300</name>
</gene>
<comment type="caution">
    <text evidence="4">The sequence shown here is derived from an EMBL/GenBank/DDBJ whole genome shotgun (WGS) entry which is preliminary data.</text>
</comment>
<feature type="compositionally biased region" description="Low complexity" evidence="2">
    <location>
        <begin position="89"/>
        <end position="101"/>
    </location>
</feature>
<evidence type="ECO:0000313" key="5">
    <source>
        <dbReference type="Proteomes" id="UP000309673"/>
    </source>
</evidence>
<dbReference type="EMBL" id="SUPK01000004">
    <property type="protein sequence ID" value="TJY42195.1"/>
    <property type="molecule type" value="Genomic_DNA"/>
</dbReference>
<feature type="compositionally biased region" description="Basic and acidic residues" evidence="2">
    <location>
        <begin position="248"/>
        <end position="266"/>
    </location>
</feature>
<protein>
    <recommendedName>
        <fullName evidence="6">DUF5667 domain-containing protein</fullName>
    </recommendedName>
</protein>
<keyword evidence="1" id="KW-0175">Coiled coil</keyword>
<organism evidence="4 5">
    <name type="scientific">Cohnella pontilimi</name>
    <dbReference type="NCBI Taxonomy" id="2564100"/>
    <lineage>
        <taxon>Bacteria</taxon>
        <taxon>Bacillati</taxon>
        <taxon>Bacillota</taxon>
        <taxon>Bacilli</taxon>
        <taxon>Bacillales</taxon>
        <taxon>Paenibacillaceae</taxon>
        <taxon>Cohnella</taxon>
    </lineage>
</organism>
<feature type="region of interest" description="Disordered" evidence="2">
    <location>
        <begin position="230"/>
        <end position="266"/>
    </location>
</feature>
<evidence type="ECO:0000256" key="2">
    <source>
        <dbReference type="SAM" id="MobiDB-lite"/>
    </source>
</evidence>
<accession>A0A4U0FBN4</accession>
<name>A0A4U0FBN4_9BACL</name>
<proteinExistence type="predicted"/>
<feature type="chain" id="PRO_5038450505" description="DUF5667 domain-containing protein" evidence="3">
    <location>
        <begin position="23"/>
        <end position="266"/>
    </location>
</feature>
<feature type="region of interest" description="Disordered" evidence="2">
    <location>
        <begin position="89"/>
        <end position="126"/>
    </location>
</feature>
<evidence type="ECO:0008006" key="6">
    <source>
        <dbReference type="Google" id="ProtNLM"/>
    </source>
</evidence>
<keyword evidence="3" id="KW-0732">Signal</keyword>